<evidence type="ECO:0000256" key="4">
    <source>
        <dbReference type="ARBA" id="ARBA00022478"/>
    </source>
</evidence>
<dbReference type="PANTHER" id="PTHR12949:SF0">
    <property type="entry name" value="DNA-DIRECTED RNA POLYMERASE III SUBUNIT RPC3"/>
    <property type="match status" value="1"/>
</dbReference>
<proteinExistence type="inferred from homology"/>
<comment type="similarity">
    <text evidence="8">Belongs to the RNA polymerase beta chain family.</text>
</comment>
<dbReference type="GO" id="GO:0003697">
    <property type="term" value="F:single-stranded DNA binding"/>
    <property type="evidence" value="ECO:0007669"/>
    <property type="project" value="UniProtKB-UniRule"/>
</dbReference>
<evidence type="ECO:0000259" key="13">
    <source>
        <dbReference type="Pfam" id="PF22536"/>
    </source>
</evidence>
<name>A0A4C2E7B3_9SACH</name>
<evidence type="ECO:0000256" key="8">
    <source>
        <dbReference type="RuleBase" id="RU367076"/>
    </source>
</evidence>
<feature type="compositionally biased region" description="Acidic residues" evidence="10">
    <location>
        <begin position="419"/>
        <end position="437"/>
    </location>
</feature>
<protein>
    <recommendedName>
        <fullName evidence="3 8">DNA-directed RNA polymerase III subunit RPC3</fullName>
        <shortName evidence="8">RNA polymerase III subunit C3</shortName>
    </recommendedName>
</protein>
<keyword evidence="5 8" id="KW-0804">Transcription</keyword>
<dbReference type="Pfam" id="PF05645">
    <property type="entry name" value="RNA_pol_Rpc82"/>
    <property type="match status" value="1"/>
</dbReference>
<feature type="coiled-coil region" evidence="9">
    <location>
        <begin position="570"/>
        <end position="597"/>
    </location>
</feature>
<feature type="compositionally biased region" description="Polar residues" evidence="10">
    <location>
        <begin position="383"/>
        <end position="396"/>
    </location>
</feature>
<reference evidence="14 15" key="1">
    <citation type="submission" date="2019-01" db="EMBL/GenBank/DDBJ databases">
        <title>Draft Genome Sequencing of Zygosaccharomyces mellis Ca-7.</title>
        <authorList>
            <person name="Shiwa Y."/>
            <person name="Kanesaki Y."/>
            <person name="Ishige T."/>
            <person name="Mura K."/>
            <person name="Hori T."/>
            <person name="Tamura T."/>
        </authorList>
    </citation>
    <scope>NUCLEOTIDE SEQUENCE [LARGE SCALE GENOMIC DNA]</scope>
    <source>
        <strain evidence="14 15">Ca-7</strain>
    </source>
</reference>
<evidence type="ECO:0000256" key="10">
    <source>
        <dbReference type="SAM" id="MobiDB-lite"/>
    </source>
</evidence>
<dbReference type="GO" id="GO:0005666">
    <property type="term" value="C:RNA polymerase III complex"/>
    <property type="evidence" value="ECO:0007669"/>
    <property type="project" value="UniProtKB-UniRule"/>
</dbReference>
<feature type="domain" description="RNA polymerase III subunit RPC82-related helix-turn-helix" evidence="12">
    <location>
        <begin position="50"/>
        <end position="113"/>
    </location>
</feature>
<dbReference type="InterPro" id="IPR036388">
    <property type="entry name" value="WH-like_DNA-bd_sf"/>
</dbReference>
<feature type="compositionally biased region" description="Low complexity" evidence="10">
    <location>
        <begin position="12"/>
        <end position="27"/>
    </location>
</feature>
<comment type="function">
    <text evidence="7 8">DNA-dependent RNA polymerase catalyzes the transcription of DNA into RNA using the four ribonucleoside triphosphates as substrates. Specific core component of RNA polymerase III which synthesizes small RNAs, such as 5S rRNA and tRNAs.</text>
</comment>
<evidence type="ECO:0000313" key="15">
    <source>
        <dbReference type="Proteomes" id="UP000301737"/>
    </source>
</evidence>
<dbReference type="Pfam" id="PF22536">
    <property type="entry name" value="WHD_POLR3C"/>
    <property type="match status" value="1"/>
</dbReference>
<feature type="region of interest" description="Disordered" evidence="10">
    <location>
        <begin position="383"/>
        <end position="440"/>
    </location>
</feature>
<dbReference type="InterPro" id="IPR013197">
    <property type="entry name" value="RNA_pol_III_RPC82-rel_HTH"/>
</dbReference>
<dbReference type="PANTHER" id="PTHR12949">
    <property type="entry name" value="RNA POLYMERASE III DNA DIRECTED -RELATED"/>
    <property type="match status" value="1"/>
</dbReference>
<dbReference type="Pfam" id="PF20912">
    <property type="entry name" value="RPC3_helical"/>
    <property type="match status" value="1"/>
</dbReference>
<keyword evidence="4 8" id="KW-0240">DNA-directed RNA polymerase</keyword>
<dbReference type="Proteomes" id="UP000301737">
    <property type="component" value="Unassembled WGS sequence"/>
</dbReference>
<dbReference type="EMBL" id="BIMX01000016">
    <property type="protein sequence ID" value="GCF00168.1"/>
    <property type="molecule type" value="Genomic_DNA"/>
</dbReference>
<evidence type="ECO:0000313" key="14">
    <source>
        <dbReference type="EMBL" id="GCF00168.1"/>
    </source>
</evidence>
<evidence type="ECO:0000256" key="7">
    <source>
        <dbReference type="ARBA" id="ARBA00025127"/>
    </source>
</evidence>
<evidence type="ECO:0000256" key="2">
    <source>
        <dbReference type="ARBA" id="ARBA00011206"/>
    </source>
</evidence>
<accession>A0A4C2E7B3</accession>
<dbReference type="InterPro" id="IPR055207">
    <property type="entry name" value="POLR3C_WHD"/>
</dbReference>
<gene>
    <name evidence="14" type="primary">RPC82</name>
    <name evidence="14" type="ORF">ZYGM_000672</name>
</gene>
<evidence type="ECO:0000256" key="1">
    <source>
        <dbReference type="ARBA" id="ARBA00004123"/>
    </source>
</evidence>
<feature type="compositionally biased region" description="Polar residues" evidence="10">
    <location>
        <begin position="1"/>
        <end position="11"/>
    </location>
</feature>
<evidence type="ECO:0000256" key="3">
    <source>
        <dbReference type="ARBA" id="ARBA00016689"/>
    </source>
</evidence>
<evidence type="ECO:0000256" key="9">
    <source>
        <dbReference type="SAM" id="Coils"/>
    </source>
</evidence>
<evidence type="ECO:0000259" key="12">
    <source>
        <dbReference type="Pfam" id="PF08221"/>
    </source>
</evidence>
<dbReference type="Gene3D" id="1.10.10.10">
    <property type="entry name" value="Winged helix-like DNA-binding domain superfamily/Winged helix DNA-binding domain"/>
    <property type="match status" value="2"/>
</dbReference>
<dbReference type="AlphaFoldDB" id="A0A4C2E7B3"/>
<keyword evidence="15" id="KW-1185">Reference proteome</keyword>
<keyword evidence="9" id="KW-0175">Coiled coil</keyword>
<comment type="caution">
    <text evidence="14">The sequence shown here is derived from an EMBL/GenBank/DDBJ whole genome shotgun (WGS) entry which is preliminary data.</text>
</comment>
<organism evidence="14 15">
    <name type="scientific">Zygosaccharomyces mellis</name>
    <dbReference type="NCBI Taxonomy" id="42258"/>
    <lineage>
        <taxon>Eukaryota</taxon>
        <taxon>Fungi</taxon>
        <taxon>Dikarya</taxon>
        <taxon>Ascomycota</taxon>
        <taxon>Saccharomycotina</taxon>
        <taxon>Saccharomycetes</taxon>
        <taxon>Saccharomycetales</taxon>
        <taxon>Saccharomycetaceae</taxon>
        <taxon>Zygosaccharomyces</taxon>
    </lineage>
</organism>
<dbReference type="InterPro" id="IPR039748">
    <property type="entry name" value="RPC3"/>
</dbReference>
<feature type="region of interest" description="Disordered" evidence="10">
    <location>
        <begin position="1"/>
        <end position="31"/>
    </location>
</feature>
<evidence type="ECO:0000259" key="11">
    <source>
        <dbReference type="Pfam" id="PF05645"/>
    </source>
</evidence>
<dbReference type="GO" id="GO:0006351">
    <property type="term" value="P:DNA-templated transcription"/>
    <property type="evidence" value="ECO:0007669"/>
    <property type="project" value="InterPro"/>
</dbReference>
<feature type="domain" description="DNA-directed RNA polymerase III subunit RPC3 winged-helix" evidence="13">
    <location>
        <begin position="487"/>
        <end position="559"/>
    </location>
</feature>
<dbReference type="Pfam" id="PF08221">
    <property type="entry name" value="HTH_9"/>
    <property type="match status" value="1"/>
</dbReference>
<comment type="subcellular location">
    <subcellularLocation>
        <location evidence="1 8">Nucleus</location>
    </subcellularLocation>
</comment>
<evidence type="ECO:0000256" key="6">
    <source>
        <dbReference type="ARBA" id="ARBA00023242"/>
    </source>
</evidence>
<evidence type="ECO:0000256" key="5">
    <source>
        <dbReference type="ARBA" id="ARBA00023163"/>
    </source>
</evidence>
<comment type="subunit">
    <text evidence="2 8">Component of the RNA polymerase III (Pol III) complex consisting of 17 subunits.</text>
</comment>
<dbReference type="InterPro" id="IPR008806">
    <property type="entry name" value="RNA_pol_III_Rpc82_C"/>
</dbReference>
<feature type="domain" description="RNA polymerase III Rpc82 C -terminal" evidence="11">
    <location>
        <begin position="189"/>
        <end position="479"/>
    </location>
</feature>
<keyword evidence="6 8" id="KW-0539">Nucleus</keyword>
<sequence length="645" mass="72654">MASVTQSSTPLPNASSTTPVPNPSNTPGSQQEDVVMVSSLEQRTLSPEWFLYTELTKSLLGERAAFIVDILISLGRLSVGEICSRAPSSMNTRSVKATLVSLIQLRCIKYVEETIGNSGKTATYYYFNEEGLLLFLYSGFIIEELGKRVANSDIATQIVQNILSLGSLTLNDYLQSCDPQVPKRDVTSVFVQLCEGGFLTAISKIHYTPIKSLWDELYIKAYNAIPRNSTMSDLKKRNEAKSKAKTEFLQILNSANDLSKVLTIDPQTSLRTVAGNVPLTINLGRFLKIRRSRQLAQLARTRIGSIPSQVYNVALKITEQKSLQPVDPLTQTGLLQDLDEAKSINEEQELLEEKNTGVSFSAIDIAKCLPESLDLRNTLTTSLRPNKRGLNTNGQLPTKKLKTEDGFVIPPLPNPQQEQEQEEDYNEDDDPIEEDDDNPHSISLVNGHLKLLASKSIPFLREVRPGVYYVPYTKAIPILKTLTYDYIIAATLGPSAMRICRCIRENNLVSEKFINSTALMREKDIRTTIGSLIKYNVIEIQEVPRTADRAASRAVFLFRSKERHAYNFMKQNLAWNLANLIHKKERLKEDNSTLLTKANRDDVKGKETELLLPSELNQLKMVNERELNIWTRTSRMLSLWEVFKF</sequence>
<dbReference type="OrthoDB" id="272392at2759"/>